<gene>
    <name evidence="2" type="ORF">H7F53_01625</name>
</gene>
<keyword evidence="1" id="KW-0812">Transmembrane</keyword>
<dbReference type="Gene3D" id="3.30.2090.10">
    <property type="entry name" value="Multidrug efflux transporter AcrB TolC docking domain, DN and DC subdomains"/>
    <property type="match status" value="2"/>
</dbReference>
<organism evidence="2 3">
    <name type="scientific">Novosphingobium piscinae</name>
    <dbReference type="NCBI Taxonomy" id="1507448"/>
    <lineage>
        <taxon>Bacteria</taxon>
        <taxon>Pseudomonadati</taxon>
        <taxon>Pseudomonadota</taxon>
        <taxon>Alphaproteobacteria</taxon>
        <taxon>Sphingomonadales</taxon>
        <taxon>Sphingomonadaceae</taxon>
        <taxon>Novosphingobium</taxon>
    </lineage>
</organism>
<dbReference type="EMBL" id="JACLAX010000001">
    <property type="protein sequence ID" value="MBC2667843.1"/>
    <property type="molecule type" value="Genomic_DNA"/>
</dbReference>
<dbReference type="GO" id="GO:0042910">
    <property type="term" value="F:xenobiotic transmembrane transporter activity"/>
    <property type="evidence" value="ECO:0007669"/>
    <property type="project" value="TreeGrafter"/>
</dbReference>
<dbReference type="SUPFAM" id="SSF82714">
    <property type="entry name" value="Multidrug efflux transporter AcrB TolC docking domain, DN and DC subdomains"/>
    <property type="match status" value="2"/>
</dbReference>
<dbReference type="Pfam" id="PF00873">
    <property type="entry name" value="ACR_tran"/>
    <property type="match status" value="1"/>
</dbReference>
<feature type="transmembrane region" description="Helical" evidence="1">
    <location>
        <begin position="463"/>
        <end position="485"/>
    </location>
</feature>
<dbReference type="SUPFAM" id="SSF82693">
    <property type="entry name" value="Multidrug efflux transporter AcrB pore domain, PN1, PN2, PC1 and PC2 subdomains"/>
    <property type="match status" value="2"/>
</dbReference>
<reference evidence="2 3" key="1">
    <citation type="submission" date="2020-08" db="EMBL/GenBank/DDBJ databases">
        <title>The genome sequence of type strain Novosphingobium piscinae KCTC 42194.</title>
        <authorList>
            <person name="Liu Y."/>
        </authorList>
    </citation>
    <scope>NUCLEOTIDE SEQUENCE [LARGE SCALE GENOMIC DNA]</scope>
    <source>
        <strain evidence="2 3">KCTC 42194</strain>
    </source>
</reference>
<comment type="caution">
    <text evidence="2">The sequence shown here is derived from an EMBL/GenBank/DDBJ whole genome shotgun (WGS) entry which is preliminary data.</text>
</comment>
<feature type="transmembrane region" description="Helical" evidence="1">
    <location>
        <begin position="880"/>
        <end position="897"/>
    </location>
</feature>
<dbReference type="GO" id="GO:0005886">
    <property type="term" value="C:plasma membrane"/>
    <property type="evidence" value="ECO:0007669"/>
    <property type="project" value="TreeGrafter"/>
</dbReference>
<dbReference type="InterPro" id="IPR027463">
    <property type="entry name" value="AcrB_DN_DC_subdom"/>
</dbReference>
<feature type="transmembrane region" description="Helical" evidence="1">
    <location>
        <begin position="386"/>
        <end position="410"/>
    </location>
</feature>
<proteinExistence type="predicted"/>
<keyword evidence="1" id="KW-1133">Transmembrane helix</keyword>
<evidence type="ECO:0000313" key="2">
    <source>
        <dbReference type="EMBL" id="MBC2667843.1"/>
    </source>
</evidence>
<keyword evidence="3" id="KW-1185">Reference proteome</keyword>
<dbReference type="InterPro" id="IPR001036">
    <property type="entry name" value="Acrflvin-R"/>
</dbReference>
<dbReference type="PANTHER" id="PTHR32063:SF18">
    <property type="entry name" value="CATION EFFLUX SYSTEM PROTEIN"/>
    <property type="match status" value="1"/>
</dbReference>
<feature type="transmembrane region" description="Helical" evidence="1">
    <location>
        <begin position="980"/>
        <end position="1006"/>
    </location>
</feature>
<feature type="transmembrane region" description="Helical" evidence="1">
    <location>
        <begin position="335"/>
        <end position="354"/>
    </location>
</feature>
<feature type="transmembrane region" description="Helical" evidence="1">
    <location>
        <begin position="523"/>
        <end position="542"/>
    </location>
</feature>
<dbReference type="Gene3D" id="3.30.70.1440">
    <property type="entry name" value="Multidrug efflux transporter AcrB pore domain"/>
    <property type="match status" value="1"/>
</dbReference>
<dbReference type="AlphaFoldDB" id="A0A7X1KNV6"/>
<dbReference type="Gene3D" id="1.20.1640.10">
    <property type="entry name" value="Multidrug efflux transporter AcrB transmembrane domain"/>
    <property type="match status" value="2"/>
</dbReference>
<evidence type="ECO:0000256" key="1">
    <source>
        <dbReference type="SAM" id="Phobius"/>
    </source>
</evidence>
<feature type="transmembrane region" description="Helical" evidence="1">
    <location>
        <begin position="857"/>
        <end position="873"/>
    </location>
</feature>
<dbReference type="Gene3D" id="3.30.70.1430">
    <property type="entry name" value="Multidrug efflux transporter AcrB pore domain"/>
    <property type="match status" value="2"/>
</dbReference>
<protein>
    <submittedName>
        <fullName evidence="2">Efflux RND transporter permease subunit</fullName>
    </submittedName>
</protein>
<accession>A0A7X1KNV6</accession>
<feature type="transmembrane region" description="Helical" evidence="1">
    <location>
        <begin position="431"/>
        <end position="451"/>
    </location>
</feature>
<evidence type="ECO:0000313" key="3">
    <source>
        <dbReference type="Proteomes" id="UP000551327"/>
    </source>
</evidence>
<feature type="transmembrane region" description="Helical" evidence="1">
    <location>
        <begin position="956"/>
        <end position="974"/>
    </location>
</feature>
<feature type="transmembrane region" description="Helical" evidence="1">
    <location>
        <begin position="361"/>
        <end position="380"/>
    </location>
</feature>
<dbReference type="Proteomes" id="UP000551327">
    <property type="component" value="Unassembled WGS sequence"/>
</dbReference>
<dbReference type="RefSeq" id="WP_185677710.1">
    <property type="nucleotide sequence ID" value="NZ_JACLAX010000001.1"/>
</dbReference>
<dbReference type="Gene3D" id="3.30.70.1320">
    <property type="entry name" value="Multidrug efflux transporter AcrB pore domain like"/>
    <property type="match status" value="1"/>
</dbReference>
<feature type="transmembrane region" description="Helical" evidence="1">
    <location>
        <begin position="903"/>
        <end position="927"/>
    </location>
</feature>
<dbReference type="PRINTS" id="PR00702">
    <property type="entry name" value="ACRIFLAVINRP"/>
</dbReference>
<sequence>MSITAVALKRSRFTVVAALALFLAGLSALFDFPSTEEPFVQVRAATVEAYMPGATSERTEQLVAKPIEERLREVAEIKTLETTVRPGAVFIAITLHDGTPAERLPAIWQRVRVKLEDLRAQLPDGMPPILINDEFARVAVRSLALTGKGFSAGQLQDWARIARERLQTVSGVERISLHGVREERVFVDLDPARLGAAGLSYELVAQHLTERNVVAAAGEIDTGRRLLALEPSGELPNIAALASVPIPLGPGRSLPLGALARISQEPVDPPQTAVVVNGAPAVVLGISMRSGLNVLSFAERLDERIAELAKTLPAGMQLTSITDQAQVVEKDLTKVGQTFIETVVVVMLVVVLFLGWRAGFVTGVIVPMTVMGTLVAMRLLGIELHMVSIAAVIISLGLFVDNGIVVVEDYQRRLALGQAPTAAAEAAGRTMAAPLLTSSLAIIFAFAPLAAGSSDTAEYMRSLAIVLAITLLLSLFLALTLIPLLSRSFAGAHDGSHEDKGWLAHVRRWYEGRVGFIIQRPRTVVAGMAGLLVLSLGLFATIPPQLLAASARPQLQIPVELPVGASTRASYQLALDMSGLLADRRQFPEIVGNAIYVNDGGPRFILGLNPPPPAPHRIYALVNLAKQADLPATQAKLRRALQSRFPDARIEPKRFSLGVSEAGTAALRLTGPDRNELERGAAVLKQALGRIGGIVDIRDDAEGRIPRLVVDVDQGRALAAGVSSAAVARALETVTAGRPVTALRQGDVLVPVLLRGSQDARTAPERLAALPVFGPQGAVPLGQIAKVRIASQPSVLVRRDQSPALTVTARHPELSSQEIVDAIAADLAKLQLASGHTVELGGEIEESETSNASIKRYFPFALLGMMALFLWQFGSVRKTAIIMASIPFVLIGASLGLKLSGEAMSFTATLGLLALAGIIVNNAVLLLERIQEEREAGLPLPDAVATAAAVRLRPIVMTKLACIMGLVPLYLFGGDLWRPMAAAMIGGLALGTLITLVLIPALYALLFRDRLVPAAA</sequence>
<keyword evidence="1" id="KW-0472">Membrane</keyword>
<name>A0A7X1KNV6_9SPHN</name>
<dbReference type="PANTHER" id="PTHR32063">
    <property type="match status" value="1"/>
</dbReference>
<dbReference type="SUPFAM" id="SSF82866">
    <property type="entry name" value="Multidrug efflux transporter AcrB transmembrane domain"/>
    <property type="match status" value="2"/>
</dbReference>